<evidence type="ECO:0000259" key="2">
    <source>
        <dbReference type="Pfam" id="PF00149"/>
    </source>
</evidence>
<gene>
    <name evidence="3" type="ORF">H0194_07985</name>
</gene>
<protein>
    <submittedName>
        <fullName evidence="3">Metallophosphoesterase</fullName>
    </submittedName>
</protein>
<keyword evidence="1" id="KW-0732">Signal</keyword>
<dbReference type="SUPFAM" id="SSF49899">
    <property type="entry name" value="Concanavalin A-like lectins/glucanases"/>
    <property type="match status" value="1"/>
</dbReference>
<dbReference type="KEGG" id="cik:H0194_07985"/>
<feature type="domain" description="Calcineurin-like phosphoesterase" evidence="2">
    <location>
        <begin position="56"/>
        <end position="267"/>
    </location>
</feature>
<sequence length="714" mass="77076">MQFINKTVAVACVVALPLVTTVVPAHAVEPTPQSAGTATETAGADLNTAPGARGTIAVLPDTQFYSRYGAEGNDQFSLQFPDTPNPFDAQTQWIVDKQDELDISMTQHLGDVVDQADVAAEWPVADRAMSTLEKATVPYAIIPGNHDAMGNSFAPYTETFPADRQATSSSHEASSPSGLSNFHTFEVSGVPMGSVNVPWDASDAELAWADDQLKAHPHLPTIVTSHQIINITGSGEPESTDFGQKLWDEVINPNPQVFLTYSGHHHGATNRVLHNDQGLPVFQQLIDYQMAYQGGNGLMSLVEFDFTNNQLSQTSFSPWVLQKPQEKLTSFDEAVLTDAGSTYSYDFDFGKRFKAIGAEYKPEGSAESYSQKLRAQIDAEFTPAEAIKHTAPECEADYPEVDGTVAHWRPEAKDGKVQYTDITGNGNDMTQKSTGGSAKLVDAAPENSAAPHAVRFDPGAKHLFTYFETGDDAPINNEKFEDGYTFETFINIDENFSEDNHWMGFISRFGMRSQLDNLNTDSDLEEPPAQGAISSLREIQWAFAESNDAVEGHSNWSSDVPAGQWLHVAVVDTGEQSDGTGSVTMYVNGAPVLRNAYGPHGLNGIDGKKWIIGGSTYADMLSSGFFGEIGEARFTDHALDKDQWLTEHAGTCPGDSNSNSSGSSHGSSAGVSIVAVAAALGATVAALAHVNPKILPAWARPHVKRFQKFIASQK</sequence>
<dbReference type="RefSeq" id="WP_185175401.1">
    <property type="nucleotide sequence ID" value="NZ_CP059404.1"/>
</dbReference>
<evidence type="ECO:0000313" key="4">
    <source>
        <dbReference type="Proteomes" id="UP000515743"/>
    </source>
</evidence>
<organism evidence="3 4">
    <name type="scientific">Corynebacterium incognita</name>
    <dbReference type="NCBI Taxonomy" id="2754725"/>
    <lineage>
        <taxon>Bacteria</taxon>
        <taxon>Bacillati</taxon>
        <taxon>Actinomycetota</taxon>
        <taxon>Actinomycetes</taxon>
        <taxon>Mycobacteriales</taxon>
        <taxon>Corynebacteriaceae</taxon>
        <taxon>Corynebacterium</taxon>
    </lineage>
</organism>
<dbReference type="InterPro" id="IPR051918">
    <property type="entry name" value="STPP_CPPED1"/>
</dbReference>
<dbReference type="PANTHER" id="PTHR43143">
    <property type="entry name" value="METALLOPHOSPHOESTERASE, CALCINEURIN SUPERFAMILY"/>
    <property type="match status" value="1"/>
</dbReference>
<accession>A0A7G7CN49</accession>
<reference evidence="3 4" key="1">
    <citation type="submission" date="2020-07" db="EMBL/GenBank/DDBJ databases">
        <title>Complete genome and description of Corynebacterium incognita strain Marseille-Q3630 sp. nov.</title>
        <authorList>
            <person name="Boxberger M."/>
        </authorList>
    </citation>
    <scope>NUCLEOTIDE SEQUENCE [LARGE SCALE GENOMIC DNA]</scope>
    <source>
        <strain evidence="3 4">Marseille-Q3630</strain>
    </source>
</reference>
<proteinExistence type="predicted"/>
<dbReference type="EMBL" id="CP059404">
    <property type="protein sequence ID" value="QNE89015.1"/>
    <property type="molecule type" value="Genomic_DNA"/>
</dbReference>
<feature type="signal peptide" evidence="1">
    <location>
        <begin position="1"/>
        <end position="27"/>
    </location>
</feature>
<dbReference type="Gene3D" id="3.60.21.10">
    <property type="match status" value="1"/>
</dbReference>
<dbReference type="InterPro" id="IPR004843">
    <property type="entry name" value="Calcineurin-like_PHP"/>
</dbReference>
<dbReference type="InterPro" id="IPR029052">
    <property type="entry name" value="Metallo-depent_PP-like"/>
</dbReference>
<dbReference type="PANTHER" id="PTHR43143:SF5">
    <property type="entry name" value="SECRETED PROTEIN"/>
    <property type="match status" value="1"/>
</dbReference>
<dbReference type="GO" id="GO:0016787">
    <property type="term" value="F:hydrolase activity"/>
    <property type="evidence" value="ECO:0007669"/>
    <property type="project" value="InterPro"/>
</dbReference>
<evidence type="ECO:0000313" key="3">
    <source>
        <dbReference type="EMBL" id="QNE89015.1"/>
    </source>
</evidence>
<dbReference type="Gene3D" id="2.60.120.200">
    <property type="match status" value="1"/>
</dbReference>
<dbReference type="InterPro" id="IPR013320">
    <property type="entry name" value="ConA-like_dom_sf"/>
</dbReference>
<keyword evidence="4" id="KW-1185">Reference proteome</keyword>
<dbReference type="Pfam" id="PF13385">
    <property type="entry name" value="Laminin_G_3"/>
    <property type="match status" value="1"/>
</dbReference>
<name>A0A7G7CN49_9CORY</name>
<feature type="chain" id="PRO_5028910330" evidence="1">
    <location>
        <begin position="28"/>
        <end position="714"/>
    </location>
</feature>
<dbReference type="Pfam" id="PF00149">
    <property type="entry name" value="Metallophos"/>
    <property type="match status" value="1"/>
</dbReference>
<dbReference type="Proteomes" id="UP000515743">
    <property type="component" value="Chromosome"/>
</dbReference>
<dbReference type="SUPFAM" id="SSF56300">
    <property type="entry name" value="Metallo-dependent phosphatases"/>
    <property type="match status" value="1"/>
</dbReference>
<dbReference type="AlphaFoldDB" id="A0A7G7CN49"/>
<evidence type="ECO:0000256" key="1">
    <source>
        <dbReference type="SAM" id="SignalP"/>
    </source>
</evidence>